<evidence type="ECO:0000259" key="6">
    <source>
        <dbReference type="SMART" id="SM00062"/>
    </source>
</evidence>
<evidence type="ECO:0000256" key="4">
    <source>
        <dbReference type="RuleBase" id="RU003744"/>
    </source>
</evidence>
<dbReference type="CDD" id="cd13713">
    <property type="entry name" value="PBP2_Cystine_like_1"/>
    <property type="match status" value="1"/>
</dbReference>
<keyword evidence="3" id="KW-0732">Signal</keyword>
<name>A0A1H4QTG2_PSEJE</name>
<comment type="subcellular location">
    <subcellularLocation>
        <location evidence="1">Cell envelope</location>
    </subcellularLocation>
</comment>
<evidence type="ECO:0000256" key="3">
    <source>
        <dbReference type="ARBA" id="ARBA00022729"/>
    </source>
</evidence>
<dbReference type="SUPFAM" id="SSF53850">
    <property type="entry name" value="Periplasmic binding protein-like II"/>
    <property type="match status" value="1"/>
</dbReference>
<organism evidence="7 8">
    <name type="scientific">Pseudomonas jessenii</name>
    <dbReference type="NCBI Taxonomy" id="77298"/>
    <lineage>
        <taxon>Bacteria</taxon>
        <taxon>Pseudomonadati</taxon>
        <taxon>Pseudomonadota</taxon>
        <taxon>Gammaproteobacteria</taxon>
        <taxon>Pseudomonadales</taxon>
        <taxon>Pseudomonadaceae</taxon>
        <taxon>Pseudomonas</taxon>
    </lineage>
</organism>
<dbReference type="InterPro" id="IPR001638">
    <property type="entry name" value="Solute-binding_3/MltF_N"/>
</dbReference>
<keyword evidence="5" id="KW-1133">Transmembrane helix</keyword>
<evidence type="ECO:0000313" key="8">
    <source>
        <dbReference type="Proteomes" id="UP000198542"/>
    </source>
</evidence>
<evidence type="ECO:0000256" key="2">
    <source>
        <dbReference type="ARBA" id="ARBA00010333"/>
    </source>
</evidence>
<feature type="domain" description="Solute-binding protein family 3/N-terminal" evidence="6">
    <location>
        <begin position="86"/>
        <end position="322"/>
    </location>
</feature>
<keyword evidence="5" id="KW-0812">Transmembrane</keyword>
<dbReference type="Proteomes" id="UP000198542">
    <property type="component" value="Unassembled WGS sequence"/>
</dbReference>
<accession>A0A1H4QTG2</accession>
<dbReference type="PANTHER" id="PTHR35936:SF19">
    <property type="entry name" value="AMINO-ACID-BINDING PROTEIN YXEM-RELATED"/>
    <property type="match status" value="1"/>
</dbReference>
<sequence length="325" mass="35841">MLLATKSQRFKHLNRLIQYSLNAVLYSIKLVQTIFIVRFNLFSILNRLEHLSVKTKALLPFGLALLATCSTALAGATLDRVTRSGELTGVLMESYPPFSFLNEQNQLDGFDVDVAKAVAQRLGVKLKLQTPSWDVIAAGRWNGRYDICVCSMTPSKARAEVFDFPVEYYQSPAVIVVNAKDKNIVTGKDLSGKKVGVISASTYEAYLNKDLVIEGAEDKPLSYPFESVQIAPYDNETVAFQDLALGTGVRLDAMVTNLITARERIAQDPRFKIAGDTLYAEPNVVAIEKGDPQWNAKVTEVVTQLKADGTLSKISQKWIGADISQ</sequence>
<keyword evidence="8" id="KW-1185">Reference proteome</keyword>
<evidence type="ECO:0000256" key="1">
    <source>
        <dbReference type="ARBA" id="ARBA00004196"/>
    </source>
</evidence>
<dbReference type="PROSITE" id="PS01039">
    <property type="entry name" value="SBP_BACTERIAL_3"/>
    <property type="match status" value="1"/>
</dbReference>
<protein>
    <submittedName>
        <fullName evidence="7">Amino acid ABC transporter substrate-binding protein, PAAT family</fullName>
    </submittedName>
</protein>
<dbReference type="Gene3D" id="3.40.190.10">
    <property type="entry name" value="Periplasmic binding protein-like II"/>
    <property type="match status" value="2"/>
</dbReference>
<dbReference type="AlphaFoldDB" id="A0A1H4QTG2"/>
<dbReference type="PANTHER" id="PTHR35936">
    <property type="entry name" value="MEMBRANE-BOUND LYTIC MUREIN TRANSGLYCOSYLASE F"/>
    <property type="match status" value="1"/>
</dbReference>
<gene>
    <name evidence="7" type="ORF">SAMN04490187_3621</name>
</gene>
<feature type="transmembrane region" description="Helical" evidence="5">
    <location>
        <begin position="57"/>
        <end position="78"/>
    </location>
</feature>
<feature type="transmembrane region" description="Helical" evidence="5">
    <location>
        <begin position="21"/>
        <end position="45"/>
    </location>
</feature>
<evidence type="ECO:0000256" key="5">
    <source>
        <dbReference type="SAM" id="Phobius"/>
    </source>
</evidence>
<dbReference type="GO" id="GO:0030313">
    <property type="term" value="C:cell envelope"/>
    <property type="evidence" value="ECO:0007669"/>
    <property type="project" value="UniProtKB-SubCell"/>
</dbReference>
<comment type="similarity">
    <text evidence="2 4">Belongs to the bacterial solute-binding protein 3 family.</text>
</comment>
<dbReference type="Pfam" id="PF00497">
    <property type="entry name" value="SBP_bac_3"/>
    <property type="match status" value="1"/>
</dbReference>
<keyword evidence="5" id="KW-0472">Membrane</keyword>
<evidence type="ECO:0000313" key="7">
    <source>
        <dbReference type="EMBL" id="SEC22827.1"/>
    </source>
</evidence>
<dbReference type="EMBL" id="FNTC01000002">
    <property type="protein sequence ID" value="SEC22827.1"/>
    <property type="molecule type" value="Genomic_DNA"/>
</dbReference>
<reference evidence="8" key="1">
    <citation type="submission" date="2016-10" db="EMBL/GenBank/DDBJ databases">
        <authorList>
            <person name="Varghese N."/>
            <person name="Submissions S."/>
        </authorList>
    </citation>
    <scope>NUCLEOTIDE SEQUENCE [LARGE SCALE GENOMIC DNA]</scope>
    <source>
        <strain evidence="8">BS3660</strain>
    </source>
</reference>
<proteinExistence type="inferred from homology"/>
<dbReference type="InterPro" id="IPR018313">
    <property type="entry name" value="SBP_3_CS"/>
</dbReference>
<dbReference type="SMART" id="SM00062">
    <property type="entry name" value="PBPb"/>
    <property type="match status" value="1"/>
</dbReference>